<feature type="transmembrane region" description="Helical" evidence="6">
    <location>
        <begin position="39"/>
        <end position="64"/>
    </location>
</feature>
<reference evidence="7 8" key="1">
    <citation type="submission" date="2023-03" db="EMBL/GenBank/DDBJ databases">
        <title>Bacillus Genome Sequencing.</title>
        <authorList>
            <person name="Dunlap C."/>
        </authorList>
    </citation>
    <scope>NUCLEOTIDE SEQUENCE [LARGE SCALE GENOMIC DNA]</scope>
    <source>
        <strain evidence="7 8">B-23453</strain>
    </source>
</reference>
<proteinExistence type="predicted"/>
<keyword evidence="5 6" id="KW-0472">Membrane</keyword>
<comment type="caution">
    <text evidence="7">The sequence shown here is derived from an EMBL/GenBank/DDBJ whole genome shotgun (WGS) entry which is preliminary data.</text>
</comment>
<dbReference type="EMBL" id="JARMAB010000002">
    <property type="protein sequence ID" value="MED1201627.1"/>
    <property type="molecule type" value="Genomic_DNA"/>
</dbReference>
<evidence type="ECO:0000256" key="4">
    <source>
        <dbReference type="ARBA" id="ARBA00022989"/>
    </source>
</evidence>
<name>A0ABU6MAE9_9BACI</name>
<dbReference type="InterPro" id="IPR001123">
    <property type="entry name" value="LeuE-type"/>
</dbReference>
<comment type="subcellular location">
    <subcellularLocation>
        <location evidence="1">Cell membrane</location>
        <topology evidence="1">Multi-pass membrane protein</topology>
    </subcellularLocation>
</comment>
<feature type="transmembrane region" description="Helical" evidence="6">
    <location>
        <begin position="181"/>
        <end position="202"/>
    </location>
</feature>
<keyword evidence="3 6" id="KW-0812">Transmembrane</keyword>
<evidence type="ECO:0000256" key="3">
    <source>
        <dbReference type="ARBA" id="ARBA00022692"/>
    </source>
</evidence>
<evidence type="ECO:0000256" key="2">
    <source>
        <dbReference type="ARBA" id="ARBA00022475"/>
    </source>
</evidence>
<dbReference type="Proteomes" id="UP001341444">
    <property type="component" value="Unassembled WGS sequence"/>
</dbReference>
<evidence type="ECO:0000256" key="1">
    <source>
        <dbReference type="ARBA" id="ARBA00004651"/>
    </source>
</evidence>
<evidence type="ECO:0000256" key="6">
    <source>
        <dbReference type="SAM" id="Phobius"/>
    </source>
</evidence>
<evidence type="ECO:0000313" key="8">
    <source>
        <dbReference type="Proteomes" id="UP001341444"/>
    </source>
</evidence>
<feature type="transmembrane region" description="Helical" evidence="6">
    <location>
        <begin position="145"/>
        <end position="169"/>
    </location>
</feature>
<evidence type="ECO:0000313" key="7">
    <source>
        <dbReference type="EMBL" id="MED1201627.1"/>
    </source>
</evidence>
<dbReference type="PANTHER" id="PTHR30086">
    <property type="entry name" value="ARGININE EXPORTER PROTEIN ARGO"/>
    <property type="match status" value="1"/>
</dbReference>
<accession>A0ABU6MAE9</accession>
<keyword evidence="8" id="KW-1185">Reference proteome</keyword>
<keyword evidence="2" id="KW-1003">Cell membrane</keyword>
<protein>
    <submittedName>
        <fullName evidence="7">LysE family transporter</fullName>
    </submittedName>
</protein>
<evidence type="ECO:0000256" key="5">
    <source>
        <dbReference type="ARBA" id="ARBA00023136"/>
    </source>
</evidence>
<organism evidence="7 8">
    <name type="scientific">Heyndrickxia acidicola</name>
    <dbReference type="NCBI Taxonomy" id="209389"/>
    <lineage>
        <taxon>Bacteria</taxon>
        <taxon>Bacillati</taxon>
        <taxon>Bacillota</taxon>
        <taxon>Bacilli</taxon>
        <taxon>Bacillales</taxon>
        <taxon>Bacillaceae</taxon>
        <taxon>Heyndrickxia</taxon>
    </lineage>
</organism>
<dbReference type="PANTHER" id="PTHR30086:SF20">
    <property type="entry name" value="ARGININE EXPORTER PROTEIN ARGO-RELATED"/>
    <property type="match status" value="1"/>
</dbReference>
<keyword evidence="4 6" id="KW-1133">Transmembrane helix</keyword>
<feature type="transmembrane region" description="Helical" evidence="6">
    <location>
        <begin position="6"/>
        <end position="27"/>
    </location>
</feature>
<feature type="transmembrane region" description="Helical" evidence="6">
    <location>
        <begin position="70"/>
        <end position="91"/>
    </location>
</feature>
<sequence>MLSVIIHGVILSIGLILPLGAQNTFIFQQGICQKRFKDILPAILTASLSDTLLIIISVTGFSVLVLASHWIMFLLMSTGVLFLIYMGALAWRANTGKQQDVMKKYSYKKQILYAASVSILNPHALLDTAGVIRTNSIEHIGILKYIFTLSCIFISWSWFFLLAFLGRSLGRVGNSESFLRLLNKISAVIMWGVAVYLFLLLLKLS</sequence>
<dbReference type="Pfam" id="PF01810">
    <property type="entry name" value="LysE"/>
    <property type="match status" value="1"/>
</dbReference>
<gene>
    <name evidence="7" type="ORF">P4T90_00815</name>
</gene>